<keyword evidence="9" id="KW-1185">Reference proteome</keyword>
<dbReference type="EMBL" id="CCKQ01004347">
    <property type="protein sequence ID" value="CDW75500.1"/>
    <property type="molecule type" value="Genomic_DNA"/>
</dbReference>
<reference evidence="8 9" key="1">
    <citation type="submission" date="2014-06" db="EMBL/GenBank/DDBJ databases">
        <authorList>
            <person name="Swart Estienne"/>
        </authorList>
    </citation>
    <scope>NUCLEOTIDE SEQUENCE [LARGE SCALE GENOMIC DNA]</scope>
    <source>
        <strain evidence="8 9">130c</strain>
    </source>
</reference>
<feature type="compositionally biased region" description="Polar residues" evidence="4">
    <location>
        <begin position="369"/>
        <end position="380"/>
    </location>
</feature>
<evidence type="ECO:0000256" key="3">
    <source>
        <dbReference type="SAM" id="Coils"/>
    </source>
</evidence>
<feature type="region of interest" description="Disordered" evidence="4">
    <location>
        <begin position="363"/>
        <end position="401"/>
    </location>
</feature>
<keyword evidence="1" id="KW-0479">Metal-binding</keyword>
<evidence type="ECO:0000313" key="8">
    <source>
        <dbReference type="EMBL" id="CDW75500.1"/>
    </source>
</evidence>
<evidence type="ECO:0000313" key="9">
    <source>
        <dbReference type="Proteomes" id="UP000039865"/>
    </source>
</evidence>
<dbReference type="Gene3D" id="3.30.160.60">
    <property type="entry name" value="Classic Zinc Finger"/>
    <property type="match status" value="1"/>
</dbReference>
<dbReference type="PROSITE" id="PS50119">
    <property type="entry name" value="ZF_BBOX"/>
    <property type="match status" value="1"/>
</dbReference>
<evidence type="ECO:0000259" key="7">
    <source>
        <dbReference type="PROSITE" id="PS51886"/>
    </source>
</evidence>
<dbReference type="Proteomes" id="UP000039865">
    <property type="component" value="Unassembled WGS sequence"/>
</dbReference>
<dbReference type="Gene3D" id="3.30.40.10">
    <property type="entry name" value="Zinc/RING finger domain, C3HC4 (zinc finger)"/>
    <property type="match status" value="1"/>
</dbReference>
<dbReference type="AlphaFoldDB" id="A0A078A032"/>
<keyword evidence="2" id="KW-0863">Zinc-finger</keyword>
<dbReference type="InterPro" id="IPR000315">
    <property type="entry name" value="Znf_B-box"/>
</dbReference>
<dbReference type="CDD" id="cd19756">
    <property type="entry name" value="Bbox2"/>
    <property type="match status" value="1"/>
</dbReference>
<dbReference type="OrthoDB" id="2378640at2759"/>
<dbReference type="SMART" id="SM00584">
    <property type="entry name" value="TLDc"/>
    <property type="match status" value="1"/>
</dbReference>
<dbReference type="InterPro" id="IPR006571">
    <property type="entry name" value="TLDc_dom"/>
</dbReference>
<evidence type="ECO:0000256" key="1">
    <source>
        <dbReference type="ARBA" id="ARBA00022723"/>
    </source>
</evidence>
<protein>
    <submittedName>
        <fullName evidence="8">Tldc domain-containing protein</fullName>
    </submittedName>
</protein>
<evidence type="ECO:0000259" key="5">
    <source>
        <dbReference type="PROSITE" id="PS50089"/>
    </source>
</evidence>
<keyword evidence="2" id="KW-0862">Zinc</keyword>
<evidence type="ECO:0000259" key="6">
    <source>
        <dbReference type="PROSITE" id="PS50119"/>
    </source>
</evidence>
<keyword evidence="3" id="KW-0175">Coiled coil</keyword>
<dbReference type="InterPro" id="IPR001841">
    <property type="entry name" value="Znf_RING"/>
</dbReference>
<dbReference type="GO" id="GO:0008270">
    <property type="term" value="F:zinc ion binding"/>
    <property type="evidence" value="ECO:0007669"/>
    <property type="project" value="UniProtKB-KW"/>
</dbReference>
<sequence length="609" mass="71349">MMKQNGNEILNCPCCNKVYNLEDRRPLILPCEDEICSQCYNNQKDQVQNQQIQCPFDSSHLCGVDEPVKEFKYMIRRLHNQINCGEHQGNHVQFYCKKQNNLICAYCFVSDSHSQCQFEGIIHLAFERKFLDESFGKIVPALQDQKNQLEDQIRNIISFVDKNRIFIANPTINEDMKHAPVLGQEKEEQINLSEHQKIVSDLQNQLREATALLETKTEEYETKLETQQKENIEKIQSLNKEYQDKLNSQQQDYEAKIDNKQKEIKLKLDSQSKEFQAKLISVSKENQVKLDKQKQETQVELNSQTQEYQTKLDSQSKQYKAQLDTLLKENQNKLKTMANEYKSKEDSLKEEFQVQLKSQSEEYEARLDSMSQEHQAQLDQQSKENKAKQASLSKENKHQLDNQQKEFQENFKIKYKNFQEKSLLGLIPEQRFMNFRRLVDNTVDINNKKKLFKLPGKCKLLYRASRDGFKAANFHQLCDNQGPTVCFIESEHKEIFGGYTSVPWTSESKYIKDSRAFVFSLSKNTIHQQYQKQDNAVVHYKDWLMVFGWGYDICIRDDCNINNSSYCSLGGTYNPEQGLKYKDEEANDYLAGKNQFKVVEIEVFSVALD</sequence>
<organism evidence="8 9">
    <name type="scientific">Stylonychia lemnae</name>
    <name type="common">Ciliate</name>
    <dbReference type="NCBI Taxonomy" id="5949"/>
    <lineage>
        <taxon>Eukaryota</taxon>
        <taxon>Sar</taxon>
        <taxon>Alveolata</taxon>
        <taxon>Ciliophora</taxon>
        <taxon>Intramacronucleata</taxon>
        <taxon>Spirotrichea</taxon>
        <taxon>Stichotrichia</taxon>
        <taxon>Sporadotrichida</taxon>
        <taxon>Oxytrichidae</taxon>
        <taxon>Stylonychinae</taxon>
        <taxon>Stylonychia</taxon>
    </lineage>
</organism>
<feature type="domain" description="B box-type" evidence="6">
    <location>
        <begin position="79"/>
        <end position="124"/>
    </location>
</feature>
<dbReference type="SUPFAM" id="SSF58113">
    <property type="entry name" value="Apolipoprotein A-I"/>
    <property type="match status" value="1"/>
</dbReference>
<dbReference type="InParanoid" id="A0A078A032"/>
<feature type="domain" description="RING-type" evidence="5">
    <location>
        <begin position="12"/>
        <end position="58"/>
    </location>
</feature>
<dbReference type="Gene3D" id="1.20.5.1230">
    <property type="entry name" value="Apolipoprotein A-I"/>
    <property type="match status" value="1"/>
</dbReference>
<dbReference type="InterPro" id="IPR013083">
    <property type="entry name" value="Znf_RING/FYVE/PHD"/>
</dbReference>
<evidence type="ECO:0000256" key="4">
    <source>
        <dbReference type="SAM" id="MobiDB-lite"/>
    </source>
</evidence>
<dbReference type="SUPFAM" id="SSF57845">
    <property type="entry name" value="B-box zinc-binding domain"/>
    <property type="match status" value="1"/>
</dbReference>
<dbReference type="PANTHER" id="PTHR23354:SF122">
    <property type="entry name" value="GTPASE-ACTIVATING PROTEIN SKYWALKER"/>
    <property type="match status" value="1"/>
</dbReference>
<dbReference type="Pfam" id="PF07534">
    <property type="entry name" value="TLD"/>
    <property type="match status" value="1"/>
</dbReference>
<accession>A0A078A032</accession>
<feature type="coiled-coil region" evidence="3">
    <location>
        <begin position="185"/>
        <end position="263"/>
    </location>
</feature>
<dbReference type="PANTHER" id="PTHR23354">
    <property type="entry name" value="NUCLEOLAR PROTEIN 7/ESTROGEN RECEPTOR COACTIVATOR-RELATED"/>
    <property type="match status" value="1"/>
</dbReference>
<feature type="domain" description="TLDc" evidence="7">
    <location>
        <begin position="425"/>
        <end position="607"/>
    </location>
</feature>
<dbReference type="OMA" id="NPTINED"/>
<gene>
    <name evidence="8" type="primary">Contig1711.g1856</name>
    <name evidence="8" type="ORF">STYLEM_4490</name>
</gene>
<dbReference type="PROSITE" id="PS50089">
    <property type="entry name" value="ZF_RING_2"/>
    <property type="match status" value="1"/>
</dbReference>
<name>A0A078A032_STYLE</name>
<evidence type="ECO:0000256" key="2">
    <source>
        <dbReference type="PROSITE-ProRule" id="PRU00024"/>
    </source>
</evidence>
<proteinExistence type="predicted"/>
<dbReference type="PROSITE" id="PS51886">
    <property type="entry name" value="TLDC"/>
    <property type="match status" value="1"/>
</dbReference>